<feature type="binding site" evidence="4">
    <location>
        <position position="2"/>
    </location>
    <ligand>
        <name>Ni(2+)</name>
        <dbReference type="ChEBI" id="CHEBI:49786"/>
    </ligand>
</feature>
<gene>
    <name evidence="4" type="primary">hypA</name>
    <name evidence="5" type="ORF">FYJ80_09925</name>
</gene>
<evidence type="ECO:0000313" key="5">
    <source>
        <dbReference type="EMBL" id="MSU07079.1"/>
    </source>
</evidence>
<name>A0A7X2PDW3_9SPIO</name>
<dbReference type="PANTHER" id="PTHR34535">
    <property type="entry name" value="HYDROGENASE MATURATION FACTOR HYPA"/>
    <property type="match status" value="1"/>
</dbReference>
<sequence>MHELGVVFHCIDQVNSIASENNVKRINSVTVEIGEVSTVIPELFEDCWSWAVKKETVLKDAKIKIEKIKAVTYCEACQKEYPTIQYGKVCPYCNSERTYLIKGNELIIKEIEAVEV</sequence>
<dbReference type="GO" id="GO:0016151">
    <property type="term" value="F:nickel cation binding"/>
    <property type="evidence" value="ECO:0007669"/>
    <property type="project" value="UniProtKB-UniRule"/>
</dbReference>
<reference evidence="5 6" key="1">
    <citation type="submission" date="2019-08" db="EMBL/GenBank/DDBJ databases">
        <title>In-depth cultivation of the pig gut microbiome towards novel bacterial diversity and tailored functional studies.</title>
        <authorList>
            <person name="Wylensek D."/>
            <person name="Hitch T.C.A."/>
            <person name="Clavel T."/>
        </authorList>
    </citation>
    <scope>NUCLEOTIDE SEQUENCE [LARGE SCALE GENOMIC DNA]</scope>
    <source>
        <strain evidence="5 6">NM-380-WT-3C1</strain>
    </source>
</reference>
<keyword evidence="2 4" id="KW-0479">Metal-binding</keyword>
<comment type="caution">
    <text evidence="5">The sequence shown here is derived from an EMBL/GenBank/DDBJ whole genome shotgun (WGS) entry which is preliminary data.</text>
</comment>
<comment type="similarity">
    <text evidence="4">Belongs to the HypA/HybF family.</text>
</comment>
<feature type="binding site" evidence="4">
    <location>
        <position position="93"/>
    </location>
    <ligand>
        <name>Zn(2+)</name>
        <dbReference type="ChEBI" id="CHEBI:29105"/>
    </ligand>
</feature>
<comment type="function">
    <text evidence="4">Involved in the maturation of [NiFe] hydrogenases. Required for nickel insertion into the metal center of the hydrogenase.</text>
</comment>
<keyword evidence="1 4" id="KW-0533">Nickel</keyword>
<keyword evidence="6" id="KW-1185">Reference proteome</keyword>
<dbReference type="PANTHER" id="PTHR34535:SF3">
    <property type="entry name" value="HYDROGENASE MATURATION FACTOR HYPA"/>
    <property type="match status" value="1"/>
</dbReference>
<dbReference type="Pfam" id="PF01155">
    <property type="entry name" value="HypA"/>
    <property type="match status" value="1"/>
</dbReference>
<dbReference type="RefSeq" id="WP_154426488.1">
    <property type="nucleotide sequence ID" value="NZ_JAQYPZ010000031.1"/>
</dbReference>
<keyword evidence="3 4" id="KW-0862">Zinc</keyword>
<dbReference type="EMBL" id="VUNN01000025">
    <property type="protein sequence ID" value="MSU07079.1"/>
    <property type="molecule type" value="Genomic_DNA"/>
</dbReference>
<dbReference type="GO" id="GO:0051604">
    <property type="term" value="P:protein maturation"/>
    <property type="evidence" value="ECO:0007669"/>
    <property type="project" value="InterPro"/>
</dbReference>
<dbReference type="Proteomes" id="UP000460549">
    <property type="component" value="Unassembled WGS sequence"/>
</dbReference>
<organism evidence="5 6">
    <name type="scientific">Bullifex porci</name>
    <dbReference type="NCBI Taxonomy" id="2606638"/>
    <lineage>
        <taxon>Bacteria</taxon>
        <taxon>Pseudomonadati</taxon>
        <taxon>Spirochaetota</taxon>
        <taxon>Spirochaetia</taxon>
        <taxon>Spirochaetales</taxon>
        <taxon>Spirochaetaceae</taxon>
        <taxon>Bullifex</taxon>
    </lineage>
</organism>
<evidence type="ECO:0000313" key="6">
    <source>
        <dbReference type="Proteomes" id="UP000460549"/>
    </source>
</evidence>
<dbReference type="Gene3D" id="3.30.2320.80">
    <property type="match status" value="1"/>
</dbReference>
<evidence type="ECO:0000256" key="3">
    <source>
        <dbReference type="ARBA" id="ARBA00022833"/>
    </source>
</evidence>
<proteinExistence type="inferred from homology"/>
<dbReference type="InterPro" id="IPR000688">
    <property type="entry name" value="HypA/HybF"/>
</dbReference>
<feature type="binding site" evidence="4">
    <location>
        <position position="90"/>
    </location>
    <ligand>
        <name>Zn(2+)</name>
        <dbReference type="ChEBI" id="CHEBI:29105"/>
    </ligand>
</feature>
<dbReference type="HAMAP" id="MF_00213">
    <property type="entry name" value="HypA_HybF"/>
    <property type="match status" value="1"/>
</dbReference>
<accession>A0A7X2PDW3</accession>
<dbReference type="AlphaFoldDB" id="A0A7X2PDW3"/>
<evidence type="ECO:0000256" key="2">
    <source>
        <dbReference type="ARBA" id="ARBA00022723"/>
    </source>
</evidence>
<feature type="binding site" evidence="4">
    <location>
        <position position="74"/>
    </location>
    <ligand>
        <name>Zn(2+)</name>
        <dbReference type="ChEBI" id="CHEBI:29105"/>
    </ligand>
</feature>
<dbReference type="PIRSF" id="PIRSF004761">
    <property type="entry name" value="Hydrgn_mat_HypA"/>
    <property type="match status" value="1"/>
</dbReference>
<evidence type="ECO:0000256" key="4">
    <source>
        <dbReference type="HAMAP-Rule" id="MF_00213"/>
    </source>
</evidence>
<dbReference type="GO" id="GO:0008270">
    <property type="term" value="F:zinc ion binding"/>
    <property type="evidence" value="ECO:0007669"/>
    <property type="project" value="UniProtKB-UniRule"/>
</dbReference>
<feature type="binding site" evidence="4">
    <location>
        <position position="77"/>
    </location>
    <ligand>
        <name>Zn(2+)</name>
        <dbReference type="ChEBI" id="CHEBI:29105"/>
    </ligand>
</feature>
<protein>
    <recommendedName>
        <fullName evidence="4">Hydrogenase maturation factor HypA</fullName>
    </recommendedName>
</protein>
<evidence type="ECO:0000256" key="1">
    <source>
        <dbReference type="ARBA" id="ARBA00022596"/>
    </source>
</evidence>